<keyword evidence="2" id="KW-1185">Reference proteome</keyword>
<reference evidence="1" key="1">
    <citation type="journal article" date="2023" name="Mol. Phylogenet. Evol.">
        <title>Genome-scale phylogeny and comparative genomics of the fungal order Sordariales.</title>
        <authorList>
            <person name="Hensen N."/>
            <person name="Bonometti L."/>
            <person name="Westerberg I."/>
            <person name="Brannstrom I.O."/>
            <person name="Guillou S."/>
            <person name="Cros-Aarteil S."/>
            <person name="Calhoun S."/>
            <person name="Haridas S."/>
            <person name="Kuo A."/>
            <person name="Mondo S."/>
            <person name="Pangilinan J."/>
            <person name="Riley R."/>
            <person name="LaButti K."/>
            <person name="Andreopoulos B."/>
            <person name="Lipzen A."/>
            <person name="Chen C."/>
            <person name="Yan M."/>
            <person name="Daum C."/>
            <person name="Ng V."/>
            <person name="Clum A."/>
            <person name="Steindorff A."/>
            <person name="Ohm R.A."/>
            <person name="Martin F."/>
            <person name="Silar P."/>
            <person name="Natvig D.O."/>
            <person name="Lalanne C."/>
            <person name="Gautier V."/>
            <person name="Ament-Velasquez S.L."/>
            <person name="Kruys A."/>
            <person name="Hutchinson M.I."/>
            <person name="Powell A.J."/>
            <person name="Barry K."/>
            <person name="Miller A.N."/>
            <person name="Grigoriev I.V."/>
            <person name="Debuchy R."/>
            <person name="Gladieux P."/>
            <person name="Hiltunen Thoren M."/>
            <person name="Johannesson H."/>
        </authorList>
    </citation>
    <scope>NUCLEOTIDE SEQUENCE</scope>
    <source>
        <strain evidence="1">CBS 892.96</strain>
    </source>
</reference>
<organism evidence="1 2">
    <name type="scientific">Triangularia setosa</name>
    <dbReference type="NCBI Taxonomy" id="2587417"/>
    <lineage>
        <taxon>Eukaryota</taxon>
        <taxon>Fungi</taxon>
        <taxon>Dikarya</taxon>
        <taxon>Ascomycota</taxon>
        <taxon>Pezizomycotina</taxon>
        <taxon>Sordariomycetes</taxon>
        <taxon>Sordariomycetidae</taxon>
        <taxon>Sordariales</taxon>
        <taxon>Podosporaceae</taxon>
        <taxon>Triangularia</taxon>
    </lineage>
</organism>
<name>A0AAN6W2W6_9PEZI</name>
<sequence length="225" mass="23993">MTPGLLMDLLGCLTLPFFKAHTIQYLIIALSSIIVRDYDKASQTGPMSSLTYAIASNANVIPDELDYIREVIPAAPPTAYKPPDPLVSTQLTRSTSTITNIKSSFVTRLRSFCATKASRNDPPHTNETTWRSCLGSDHHPSPGYLFGSDVAGQTQLGLDVVPFNPSVVIPVEDYTNGLHWGTHDFDPSSSGSVSSLKPGGSTATNKVSAAADIGLLLDSIIGLES</sequence>
<dbReference type="EMBL" id="MU866355">
    <property type="protein sequence ID" value="KAK4173281.1"/>
    <property type="molecule type" value="Genomic_DNA"/>
</dbReference>
<proteinExistence type="predicted"/>
<evidence type="ECO:0000313" key="1">
    <source>
        <dbReference type="EMBL" id="KAK4173281.1"/>
    </source>
</evidence>
<dbReference type="AlphaFoldDB" id="A0AAN6W2W6"/>
<dbReference type="Proteomes" id="UP001302321">
    <property type="component" value="Unassembled WGS sequence"/>
</dbReference>
<evidence type="ECO:0000313" key="2">
    <source>
        <dbReference type="Proteomes" id="UP001302321"/>
    </source>
</evidence>
<accession>A0AAN6W2W6</accession>
<reference evidence="1" key="2">
    <citation type="submission" date="2023-05" db="EMBL/GenBank/DDBJ databases">
        <authorList>
            <consortium name="Lawrence Berkeley National Laboratory"/>
            <person name="Steindorff A."/>
            <person name="Hensen N."/>
            <person name="Bonometti L."/>
            <person name="Westerberg I."/>
            <person name="Brannstrom I.O."/>
            <person name="Guillou S."/>
            <person name="Cros-Aarteil S."/>
            <person name="Calhoun S."/>
            <person name="Haridas S."/>
            <person name="Kuo A."/>
            <person name="Mondo S."/>
            <person name="Pangilinan J."/>
            <person name="Riley R."/>
            <person name="Labutti K."/>
            <person name="Andreopoulos B."/>
            <person name="Lipzen A."/>
            <person name="Chen C."/>
            <person name="Yanf M."/>
            <person name="Daum C."/>
            <person name="Ng V."/>
            <person name="Clum A."/>
            <person name="Ohm R."/>
            <person name="Martin F."/>
            <person name="Silar P."/>
            <person name="Natvig D."/>
            <person name="Lalanne C."/>
            <person name="Gautier V."/>
            <person name="Ament-Velasquez S.L."/>
            <person name="Kruys A."/>
            <person name="Hutchinson M.I."/>
            <person name="Powell A.J."/>
            <person name="Barry K."/>
            <person name="Miller A.N."/>
            <person name="Grigoriev I.V."/>
            <person name="Debuchy R."/>
            <person name="Gladieux P."/>
            <person name="Thoren M.H."/>
            <person name="Johannesson H."/>
        </authorList>
    </citation>
    <scope>NUCLEOTIDE SEQUENCE</scope>
    <source>
        <strain evidence="1">CBS 892.96</strain>
    </source>
</reference>
<protein>
    <submittedName>
        <fullName evidence="1">Uncharacterized protein</fullName>
    </submittedName>
</protein>
<gene>
    <name evidence="1" type="ORF">QBC36DRAFT_314037</name>
</gene>
<comment type="caution">
    <text evidence="1">The sequence shown here is derived from an EMBL/GenBank/DDBJ whole genome shotgun (WGS) entry which is preliminary data.</text>
</comment>